<gene>
    <name evidence="2" type="ORF">UFOPK2754_01464</name>
    <name evidence="3" type="ORF">UFOPK3139_01779</name>
    <name evidence="4" type="ORF">UFOPK3543_00516</name>
    <name evidence="5" type="ORF">UFOPK3967_02115</name>
</gene>
<proteinExistence type="predicted"/>
<dbReference type="InterPro" id="IPR024185">
    <property type="entry name" value="FTHF_cligase-like_sf"/>
</dbReference>
<dbReference type="Pfam" id="PF02589">
    <property type="entry name" value="LUD_dom"/>
    <property type="match status" value="1"/>
</dbReference>
<dbReference type="Gene3D" id="3.40.50.10420">
    <property type="entry name" value="NagB/RpiA/CoA transferase-like"/>
    <property type="match status" value="1"/>
</dbReference>
<reference evidence="2" key="1">
    <citation type="submission" date="2020-05" db="EMBL/GenBank/DDBJ databases">
        <authorList>
            <person name="Chiriac C."/>
            <person name="Salcher M."/>
            <person name="Ghai R."/>
            <person name="Kavagutti S V."/>
        </authorList>
    </citation>
    <scope>NUCLEOTIDE SEQUENCE</scope>
</reference>
<name>A0A6J6TDR3_9ZZZZ</name>
<sequence>MTPALPAPVHYSVPRRGIDGFCDAWHAIGGTSERITSLDERADPTPTADLVHATAAIAQTGSIVIDSSRNARAASLLPDRCAFVIDASTIVDTPGDVLRERARWWPGAMPSQIVFVTGPSRSADIEMTLTVGVHGPGRVHAIIIG</sequence>
<protein>
    <submittedName>
        <fullName evidence="2">Unannotated protein</fullName>
    </submittedName>
</protein>
<dbReference type="InterPro" id="IPR037171">
    <property type="entry name" value="NagB/RpiA_transferase-like"/>
</dbReference>
<dbReference type="EMBL" id="CAFABA010000074">
    <property type="protein sequence ID" value="CAB4833251.1"/>
    <property type="molecule type" value="Genomic_DNA"/>
</dbReference>
<feature type="domain" description="LUD" evidence="1">
    <location>
        <begin position="50"/>
        <end position="144"/>
    </location>
</feature>
<dbReference type="EMBL" id="CAFBMH010000011">
    <property type="protein sequence ID" value="CAB4894833.1"/>
    <property type="molecule type" value="Genomic_DNA"/>
</dbReference>
<dbReference type="PANTHER" id="PTHR43682:SF1">
    <property type="entry name" value="LACTATE UTILIZATION PROTEIN C"/>
    <property type="match status" value="1"/>
</dbReference>
<evidence type="ECO:0000259" key="1">
    <source>
        <dbReference type="Pfam" id="PF02589"/>
    </source>
</evidence>
<evidence type="ECO:0000313" key="2">
    <source>
        <dbReference type="EMBL" id="CAB4745278.1"/>
    </source>
</evidence>
<evidence type="ECO:0000313" key="3">
    <source>
        <dbReference type="EMBL" id="CAB4833251.1"/>
    </source>
</evidence>
<dbReference type="AlphaFoldDB" id="A0A6J6TDR3"/>
<dbReference type="PANTHER" id="PTHR43682">
    <property type="entry name" value="LACTATE UTILIZATION PROTEIN C"/>
    <property type="match status" value="1"/>
</dbReference>
<evidence type="ECO:0000313" key="5">
    <source>
        <dbReference type="EMBL" id="CAB5008726.1"/>
    </source>
</evidence>
<dbReference type="SUPFAM" id="SSF100950">
    <property type="entry name" value="NagB/RpiA/CoA transferase-like"/>
    <property type="match status" value="1"/>
</dbReference>
<dbReference type="EMBL" id="CAFBOS010000148">
    <property type="protein sequence ID" value="CAB5008726.1"/>
    <property type="molecule type" value="Genomic_DNA"/>
</dbReference>
<accession>A0A6J6TDR3</accession>
<dbReference type="EMBL" id="CAEZYR010000048">
    <property type="protein sequence ID" value="CAB4745278.1"/>
    <property type="molecule type" value="Genomic_DNA"/>
</dbReference>
<dbReference type="InterPro" id="IPR003741">
    <property type="entry name" value="LUD_dom"/>
</dbReference>
<evidence type="ECO:0000313" key="4">
    <source>
        <dbReference type="EMBL" id="CAB4894833.1"/>
    </source>
</evidence>
<organism evidence="2">
    <name type="scientific">freshwater metagenome</name>
    <dbReference type="NCBI Taxonomy" id="449393"/>
    <lineage>
        <taxon>unclassified sequences</taxon>
        <taxon>metagenomes</taxon>
        <taxon>ecological metagenomes</taxon>
    </lineage>
</organism>